<dbReference type="InterPro" id="IPR012933">
    <property type="entry name" value="HicA_mRNA_interferase"/>
</dbReference>
<reference evidence="8 9" key="1">
    <citation type="submission" date="2014-06" db="EMBL/GenBank/DDBJ databases">
        <title>Draft genome sequence of Bacillus manliponensis JCM 15802 (MCCC 1A00708).</title>
        <authorList>
            <person name="Lai Q."/>
            <person name="Liu Y."/>
            <person name="Shao Z."/>
        </authorList>
    </citation>
    <scope>NUCLEOTIDE SEQUENCE [LARGE SCALE GENOMIC DNA]</scope>
    <source>
        <strain evidence="8 9">JCM 15802</strain>
    </source>
</reference>
<dbReference type="GO" id="GO:0016787">
    <property type="term" value="F:hydrolase activity"/>
    <property type="evidence" value="ECO:0007669"/>
    <property type="project" value="UniProtKB-KW"/>
</dbReference>
<keyword evidence="2" id="KW-1277">Toxin-antitoxin system</keyword>
<gene>
    <name evidence="8" type="ORF">BAMA_18295</name>
</gene>
<keyword evidence="5" id="KW-0378">Hydrolase</keyword>
<dbReference type="InterPro" id="IPR038570">
    <property type="entry name" value="HicA_sf"/>
</dbReference>
<evidence type="ECO:0000256" key="1">
    <source>
        <dbReference type="ARBA" id="ARBA00006620"/>
    </source>
</evidence>
<protein>
    <recommendedName>
        <fullName evidence="10">Toxin HicA</fullName>
    </recommendedName>
</protein>
<sequence length="74" mass="8254">MKKAVLSQLKWPKTISGKDLIKMLKKVGFEEVRQKGSHVTMKGPNGNTFTVPLHKELAKGTYNSIKKSVENSIV</sequence>
<evidence type="ECO:0008006" key="10">
    <source>
        <dbReference type="Google" id="ProtNLM"/>
    </source>
</evidence>
<dbReference type="Gene3D" id="3.30.920.30">
    <property type="entry name" value="Hypothetical protein"/>
    <property type="match status" value="1"/>
</dbReference>
<accession>A0A073JS68</accession>
<evidence type="ECO:0000256" key="5">
    <source>
        <dbReference type="ARBA" id="ARBA00022801"/>
    </source>
</evidence>
<evidence type="ECO:0000256" key="4">
    <source>
        <dbReference type="ARBA" id="ARBA00022759"/>
    </source>
</evidence>
<keyword evidence="9" id="KW-1185">Reference proteome</keyword>
<dbReference type="Pfam" id="PF07927">
    <property type="entry name" value="HicA_toxin"/>
    <property type="match status" value="1"/>
</dbReference>
<evidence type="ECO:0000256" key="2">
    <source>
        <dbReference type="ARBA" id="ARBA00022649"/>
    </source>
</evidence>
<dbReference type="AlphaFoldDB" id="A0A073JS68"/>
<dbReference type="GO" id="GO:0003729">
    <property type="term" value="F:mRNA binding"/>
    <property type="evidence" value="ECO:0007669"/>
    <property type="project" value="InterPro"/>
</dbReference>
<dbReference type="GO" id="GO:0004519">
    <property type="term" value="F:endonuclease activity"/>
    <property type="evidence" value="ECO:0007669"/>
    <property type="project" value="UniProtKB-KW"/>
</dbReference>
<dbReference type="eggNOG" id="COG1724">
    <property type="taxonomic scope" value="Bacteria"/>
</dbReference>
<evidence type="ECO:0000313" key="9">
    <source>
        <dbReference type="Proteomes" id="UP000027822"/>
    </source>
</evidence>
<dbReference type="Proteomes" id="UP000027822">
    <property type="component" value="Unassembled WGS sequence"/>
</dbReference>
<evidence type="ECO:0000256" key="7">
    <source>
        <dbReference type="ARBA" id="ARBA00023016"/>
    </source>
</evidence>
<dbReference type="EMBL" id="JOTN01000042">
    <property type="protein sequence ID" value="KEK17160.1"/>
    <property type="molecule type" value="Genomic_DNA"/>
</dbReference>
<keyword evidence="4" id="KW-0255">Endonuclease</keyword>
<keyword evidence="6" id="KW-0694">RNA-binding</keyword>
<dbReference type="SUPFAM" id="SSF54786">
    <property type="entry name" value="YcfA/nrd intein domain"/>
    <property type="match status" value="1"/>
</dbReference>
<evidence type="ECO:0000256" key="3">
    <source>
        <dbReference type="ARBA" id="ARBA00022722"/>
    </source>
</evidence>
<proteinExistence type="inferred from homology"/>
<evidence type="ECO:0000256" key="6">
    <source>
        <dbReference type="ARBA" id="ARBA00022884"/>
    </source>
</evidence>
<comment type="similarity">
    <text evidence="1">Belongs to the HicA mRNA interferase family.</text>
</comment>
<keyword evidence="7" id="KW-0346">Stress response</keyword>
<keyword evidence="3" id="KW-0540">Nuclease</keyword>
<comment type="caution">
    <text evidence="8">The sequence shown here is derived from an EMBL/GenBank/DDBJ whole genome shotgun (WGS) entry which is preliminary data.</text>
</comment>
<organism evidence="8 9">
    <name type="scientific">Bacillus manliponensis</name>
    <dbReference type="NCBI Taxonomy" id="574376"/>
    <lineage>
        <taxon>Bacteria</taxon>
        <taxon>Bacillati</taxon>
        <taxon>Bacillota</taxon>
        <taxon>Bacilli</taxon>
        <taxon>Bacillales</taxon>
        <taxon>Bacillaceae</taxon>
        <taxon>Bacillus</taxon>
        <taxon>Bacillus cereus group</taxon>
    </lineage>
</organism>
<name>A0A073JS68_9BACI</name>
<evidence type="ECO:0000313" key="8">
    <source>
        <dbReference type="EMBL" id="KEK17160.1"/>
    </source>
</evidence>